<dbReference type="InterPro" id="IPR006050">
    <property type="entry name" value="DNA_photolyase_N"/>
</dbReference>
<organism evidence="9 10">
    <name type="scientific">Clohesyomyces aquaticus</name>
    <dbReference type="NCBI Taxonomy" id="1231657"/>
    <lineage>
        <taxon>Eukaryota</taxon>
        <taxon>Fungi</taxon>
        <taxon>Dikarya</taxon>
        <taxon>Ascomycota</taxon>
        <taxon>Pezizomycotina</taxon>
        <taxon>Dothideomycetes</taxon>
        <taxon>Pleosporomycetidae</taxon>
        <taxon>Pleosporales</taxon>
        <taxon>Lindgomycetaceae</taxon>
        <taxon>Clohesyomyces</taxon>
    </lineage>
</organism>
<dbReference type="SUPFAM" id="SSF48173">
    <property type="entry name" value="Cryptochrome/photolyase FAD-binding domain"/>
    <property type="match status" value="2"/>
</dbReference>
<dbReference type="Proteomes" id="UP000193144">
    <property type="component" value="Unassembled WGS sequence"/>
</dbReference>
<comment type="caution">
    <text evidence="9">The sequence shown here is derived from an EMBL/GenBank/DDBJ whole genome shotgun (WGS) entry which is preliminary data.</text>
</comment>
<dbReference type="GO" id="GO:0003684">
    <property type="term" value="F:damaged DNA binding"/>
    <property type="evidence" value="ECO:0007669"/>
    <property type="project" value="TreeGrafter"/>
</dbReference>
<dbReference type="Pfam" id="PF03441">
    <property type="entry name" value="FAD_binding_7"/>
    <property type="match status" value="1"/>
</dbReference>
<dbReference type="InterPro" id="IPR005101">
    <property type="entry name" value="Cryptochr/Photolyase_FAD-bd"/>
</dbReference>
<dbReference type="PROSITE" id="PS51645">
    <property type="entry name" value="PHR_CRY_ALPHA_BETA"/>
    <property type="match status" value="1"/>
</dbReference>
<dbReference type="EMBL" id="MCFA01000184">
    <property type="protein sequence ID" value="ORY00379.1"/>
    <property type="molecule type" value="Genomic_DNA"/>
</dbReference>
<evidence type="ECO:0000256" key="4">
    <source>
        <dbReference type="ARBA" id="ARBA00022991"/>
    </source>
</evidence>
<dbReference type="Gene3D" id="1.10.579.10">
    <property type="entry name" value="DNA Cyclobutane Dipyrimidine Photolyase, subunit A, domain 3"/>
    <property type="match status" value="1"/>
</dbReference>
<dbReference type="InterPro" id="IPR036134">
    <property type="entry name" value="Crypto/Photolyase_FAD-like_sf"/>
</dbReference>
<dbReference type="PRINTS" id="PR00147">
    <property type="entry name" value="DNAPHOTLYASE"/>
</dbReference>
<keyword evidence="4 6" id="KW-0157">Chromophore</keyword>
<protein>
    <recommendedName>
        <fullName evidence="6">Cryptochrome DASH</fullName>
    </recommendedName>
</protein>
<evidence type="ECO:0000256" key="6">
    <source>
        <dbReference type="RuleBase" id="RU367151"/>
    </source>
</evidence>
<feature type="domain" description="Photolyase/cryptochrome alpha/beta" evidence="8">
    <location>
        <begin position="49"/>
        <end position="238"/>
    </location>
</feature>
<dbReference type="Gene3D" id="1.25.40.80">
    <property type="match status" value="1"/>
</dbReference>
<dbReference type="NCBIfam" id="TIGR02765">
    <property type="entry name" value="crypto_DASH"/>
    <property type="match status" value="1"/>
</dbReference>
<evidence type="ECO:0000313" key="10">
    <source>
        <dbReference type="Proteomes" id="UP000193144"/>
    </source>
</evidence>
<evidence type="ECO:0000256" key="7">
    <source>
        <dbReference type="SAM" id="MobiDB-lite"/>
    </source>
</evidence>
<comment type="function">
    <text evidence="6">May have a photoreceptor function.</text>
</comment>
<keyword evidence="9" id="KW-0456">Lyase</keyword>
<dbReference type="PANTHER" id="PTHR11455:SF22">
    <property type="entry name" value="CRYPTOCHROME DASH"/>
    <property type="match status" value="1"/>
</dbReference>
<dbReference type="InterPro" id="IPR014729">
    <property type="entry name" value="Rossmann-like_a/b/a_fold"/>
</dbReference>
<evidence type="ECO:0000256" key="1">
    <source>
        <dbReference type="ARBA" id="ARBA00005862"/>
    </source>
</evidence>
<feature type="compositionally biased region" description="Polar residues" evidence="7">
    <location>
        <begin position="491"/>
        <end position="513"/>
    </location>
</feature>
<dbReference type="Gene3D" id="3.40.50.620">
    <property type="entry name" value="HUPs"/>
    <property type="match status" value="1"/>
</dbReference>
<gene>
    <name evidence="9" type="ORF">BCR34DRAFT_606279</name>
</gene>
<feature type="binding site" evidence="5">
    <location>
        <begin position="610"/>
        <end position="612"/>
    </location>
    <ligand>
        <name>FAD</name>
        <dbReference type="ChEBI" id="CHEBI:57692"/>
    </ligand>
</feature>
<evidence type="ECO:0000256" key="5">
    <source>
        <dbReference type="PIRSR" id="PIRSR602081-1"/>
    </source>
</evidence>
<dbReference type="GO" id="GO:0000719">
    <property type="term" value="P:photoreactive repair"/>
    <property type="evidence" value="ECO:0007669"/>
    <property type="project" value="TreeGrafter"/>
</dbReference>
<evidence type="ECO:0000256" key="2">
    <source>
        <dbReference type="ARBA" id="ARBA00022630"/>
    </source>
</evidence>
<dbReference type="AlphaFoldDB" id="A0A1Y1YQX0"/>
<dbReference type="STRING" id="1231657.A0A1Y1YQX0"/>
<dbReference type="InterPro" id="IPR036155">
    <property type="entry name" value="Crypto/Photolyase_N_sf"/>
</dbReference>
<dbReference type="OrthoDB" id="435881at2759"/>
<dbReference type="GO" id="GO:0003904">
    <property type="term" value="F:deoxyribodipyrimidine photo-lyase activity"/>
    <property type="evidence" value="ECO:0007669"/>
    <property type="project" value="TreeGrafter"/>
</dbReference>
<feature type="region of interest" description="Disordered" evidence="7">
    <location>
        <begin position="480"/>
        <end position="519"/>
    </location>
</feature>
<dbReference type="InterPro" id="IPR014133">
    <property type="entry name" value="Cry_DASH"/>
</dbReference>
<keyword evidence="3 5" id="KW-0274">FAD</keyword>
<dbReference type="GO" id="GO:0071949">
    <property type="term" value="F:FAD binding"/>
    <property type="evidence" value="ECO:0007669"/>
    <property type="project" value="TreeGrafter"/>
</dbReference>
<feature type="compositionally biased region" description="Gly residues" evidence="7">
    <location>
        <begin position="753"/>
        <end position="764"/>
    </location>
</feature>
<accession>A0A1Y1YQX0</accession>
<comment type="similarity">
    <text evidence="1 6">Belongs to the DNA photolyase class-1 family.</text>
</comment>
<reference evidence="9 10" key="1">
    <citation type="submission" date="2016-07" db="EMBL/GenBank/DDBJ databases">
        <title>Pervasive Adenine N6-methylation of Active Genes in Fungi.</title>
        <authorList>
            <consortium name="DOE Joint Genome Institute"/>
            <person name="Mondo S.J."/>
            <person name="Dannebaum R.O."/>
            <person name="Kuo R.C."/>
            <person name="Labutti K."/>
            <person name="Haridas S."/>
            <person name="Kuo A."/>
            <person name="Salamov A."/>
            <person name="Ahrendt S.R."/>
            <person name="Lipzen A."/>
            <person name="Sullivan W."/>
            <person name="Andreopoulos W.B."/>
            <person name="Clum A."/>
            <person name="Lindquist E."/>
            <person name="Daum C."/>
            <person name="Ramamoorthy G.K."/>
            <person name="Gryganskyi A."/>
            <person name="Culley D."/>
            <person name="Magnuson J.K."/>
            <person name="James T.Y."/>
            <person name="O'Malley M.A."/>
            <person name="Stajich J.E."/>
            <person name="Spatafora J.W."/>
            <person name="Visel A."/>
            <person name="Grigoriev I.V."/>
        </authorList>
    </citation>
    <scope>NUCLEOTIDE SEQUENCE [LARGE SCALE GENOMIC DNA]</scope>
    <source>
        <strain evidence="9 10">CBS 115471</strain>
    </source>
</reference>
<keyword evidence="10" id="KW-1185">Reference proteome</keyword>
<keyword evidence="2 5" id="KW-0285">Flavoprotein</keyword>
<evidence type="ECO:0000256" key="3">
    <source>
        <dbReference type="ARBA" id="ARBA00022827"/>
    </source>
</evidence>
<sequence length="790" mass="88233">MEHASQEWLAGKHQCENTLGDLVTSAAERLDARSDSLSPAPSSQVPRPRILIYILRRDLRLSDNPLFHQASLLTAKDSSTPKIHNREDSIISALDTPFATHFLPVYVFPAHQVEVSGFLASPEQRSPYPEAKSAVAGVWRTGPHRARFMAEGVWDLKESLEKCDSGLEIRVGMIGEVVQNMLKWYSEGDGDGNGKRADVAGIWMTNEEGAEEKSDEAHVRDVAQQHGVEFKLWDDEKYYIDDRDLPLDHISDLPNVYTTFRKSLEPLISRPRRTVPTPSKLLPLPPDIPPQSQPFKVPTSLTQLEEFLLAPLNNDAGFGLPHPPQWPPNANSAHPFLGGETAGLERLSELINNGIMTRYKATRNGMLGRDFSTKLSAYLAQGMLTARQVHWAMHEFEEGRGPGRETEGYGKGEGDGTYGVRFELLWRDYMRLCVRKFGARMFHPNGIRDYLGIQSKVALVSQADPHEGNTWTKKANVGTAGDLQQAHDKPNSSVSPYSKPASTTETNKMTDSNGAFEIPYRDARRPQPKIFKLLDRCGISGDDPVKTREAFTRWRSGRTGMGLIDASNRELFLTGYTSNRARQNIASYLTSRLGIDWRAGAEWYEFLLTDYDVGNNWGNWQYVAGVGNDPREGRIFNPVKQALDYDPQAEYIRTWVPELRGVRLTKSLEPGEGPGGAKGPGVDRQKLLGVYQPWKLSAWEKEDLGLTALEWVDSPLIKIDFKVGSSRPQGNGAKKNGQGKGQNNEKKRNKGNGAKGRGGRGNWGANGRDSRRQGMEEKVWRNPIQAGEDY</sequence>
<comment type="cofactor">
    <cofactor evidence="5 6">
        <name>FAD</name>
        <dbReference type="ChEBI" id="CHEBI:57692"/>
    </cofactor>
    <text evidence="5 6">Binds 1 FAD per subunit.</text>
</comment>
<dbReference type="InterPro" id="IPR002081">
    <property type="entry name" value="Cryptochrome/DNA_photolyase_1"/>
</dbReference>
<dbReference type="PANTHER" id="PTHR11455">
    <property type="entry name" value="CRYPTOCHROME"/>
    <property type="match status" value="1"/>
</dbReference>
<name>A0A1Y1YQX0_9PLEO</name>
<feature type="region of interest" description="Disordered" evidence="7">
    <location>
        <begin position="722"/>
        <end position="790"/>
    </location>
</feature>
<feature type="compositionally biased region" description="Basic and acidic residues" evidence="7">
    <location>
        <begin position="768"/>
        <end position="780"/>
    </location>
</feature>
<proteinExistence type="inferred from homology"/>
<evidence type="ECO:0000313" key="9">
    <source>
        <dbReference type="EMBL" id="ORY00379.1"/>
    </source>
</evidence>
<dbReference type="SUPFAM" id="SSF52425">
    <property type="entry name" value="Cryptochrome/photolyase, N-terminal domain"/>
    <property type="match status" value="1"/>
</dbReference>
<dbReference type="Pfam" id="PF00875">
    <property type="entry name" value="DNA_photolyase"/>
    <property type="match status" value="1"/>
</dbReference>
<comment type="cofactor">
    <cofactor evidence="6">
        <name>(6R)-5,10-methylene-5,6,7,8-tetrahydrofolate</name>
        <dbReference type="ChEBI" id="CHEBI:15636"/>
    </cofactor>
    <text evidence="6">Binds 1 5,10-methenyltetrahydrofolate (MTHF) per subunit.</text>
</comment>
<evidence type="ECO:0000259" key="8">
    <source>
        <dbReference type="PROSITE" id="PS51645"/>
    </source>
</evidence>